<dbReference type="InterPro" id="IPR028082">
    <property type="entry name" value="Peripla_BP_I"/>
</dbReference>
<dbReference type="STRING" id="1121357.SAMN05661109_00570"/>
<dbReference type="AlphaFoldDB" id="A0A1H9QLN6"/>
<proteinExistence type="predicted"/>
<protein>
    <submittedName>
        <fullName evidence="5">Transcriptional regulator, LacI family</fullName>
    </submittedName>
</protein>
<dbReference type="InterPro" id="IPR000843">
    <property type="entry name" value="HTH_LacI"/>
</dbReference>
<dbReference type="PROSITE" id="PS00356">
    <property type="entry name" value="HTH_LACI_1"/>
    <property type="match status" value="1"/>
</dbReference>
<keyword evidence="6" id="KW-1185">Reference proteome</keyword>
<dbReference type="Pfam" id="PF00532">
    <property type="entry name" value="Peripla_BP_1"/>
    <property type="match status" value="1"/>
</dbReference>
<organism evidence="5 6">
    <name type="scientific">Corynebacterium cystitidis DSM 20524</name>
    <dbReference type="NCBI Taxonomy" id="1121357"/>
    <lineage>
        <taxon>Bacteria</taxon>
        <taxon>Bacillati</taxon>
        <taxon>Actinomycetota</taxon>
        <taxon>Actinomycetes</taxon>
        <taxon>Mycobacteriales</taxon>
        <taxon>Corynebacteriaceae</taxon>
        <taxon>Corynebacterium</taxon>
    </lineage>
</organism>
<dbReference type="GO" id="GO:0003700">
    <property type="term" value="F:DNA-binding transcription factor activity"/>
    <property type="evidence" value="ECO:0007669"/>
    <property type="project" value="TreeGrafter"/>
</dbReference>
<evidence type="ECO:0000256" key="2">
    <source>
        <dbReference type="ARBA" id="ARBA00023125"/>
    </source>
</evidence>
<dbReference type="InterPro" id="IPR010982">
    <property type="entry name" value="Lambda_DNA-bd_dom_sf"/>
</dbReference>
<evidence type="ECO:0000259" key="4">
    <source>
        <dbReference type="PROSITE" id="PS50932"/>
    </source>
</evidence>
<dbReference type="CDD" id="cd01392">
    <property type="entry name" value="HTH_LacI"/>
    <property type="match status" value="1"/>
</dbReference>
<dbReference type="Gene3D" id="1.10.260.40">
    <property type="entry name" value="lambda repressor-like DNA-binding domains"/>
    <property type="match status" value="1"/>
</dbReference>
<dbReference type="GO" id="GO:0000976">
    <property type="term" value="F:transcription cis-regulatory region binding"/>
    <property type="evidence" value="ECO:0007669"/>
    <property type="project" value="TreeGrafter"/>
</dbReference>
<dbReference type="SUPFAM" id="SSF53822">
    <property type="entry name" value="Periplasmic binding protein-like I"/>
    <property type="match status" value="1"/>
</dbReference>
<evidence type="ECO:0000256" key="1">
    <source>
        <dbReference type="ARBA" id="ARBA00023015"/>
    </source>
</evidence>
<dbReference type="SUPFAM" id="SSF47413">
    <property type="entry name" value="lambda repressor-like DNA-binding domains"/>
    <property type="match status" value="1"/>
</dbReference>
<keyword evidence="2" id="KW-0238">DNA-binding</keyword>
<feature type="domain" description="HTH lacI-type" evidence="4">
    <location>
        <begin position="8"/>
        <end position="62"/>
    </location>
</feature>
<accession>A0A1H9QLN6</accession>
<keyword evidence="3" id="KW-0804">Transcription</keyword>
<sequence>MEQPMARPTLKDVAQNAGVSVSTASRALAGNPAIACATRQKVRKVADELGYMPNVQARALKTSRTDTIGVVVPSLINYYFASMVTAIQQEARISGISTLIINTDEDPEVMHDALRGLSERGVDGIICVPHEQEADTIKNLVDHGLPVVLIDRELEGSGLPTFTSDAAGGIRAAVAELVRIDALPIGYLSGPMTTSTGRNRLAAFQAACDDAGIAPQLIFQGGYEQELGRQGAQSLLEQGAKSLLAGDSMMTIGVIEACHRAKKVIGEDVAVVGFDTHPVFELQPRPITVIDQHVDDMARQAFTALTGWIKGEAPDELHVFTETNLINRQSTQPLTPGGER</sequence>
<evidence type="ECO:0000256" key="3">
    <source>
        <dbReference type="ARBA" id="ARBA00023163"/>
    </source>
</evidence>
<dbReference type="InterPro" id="IPR001761">
    <property type="entry name" value="Peripla_BP/Lac1_sug-bd_dom"/>
</dbReference>
<dbReference type="Pfam" id="PF00356">
    <property type="entry name" value="LacI"/>
    <property type="match status" value="1"/>
</dbReference>
<dbReference type="EMBL" id="FOGQ01000002">
    <property type="protein sequence ID" value="SER60663.1"/>
    <property type="molecule type" value="Genomic_DNA"/>
</dbReference>
<evidence type="ECO:0000313" key="6">
    <source>
        <dbReference type="Proteomes" id="UP000198929"/>
    </source>
</evidence>
<keyword evidence="1" id="KW-0805">Transcription regulation</keyword>
<dbReference type="Proteomes" id="UP000198929">
    <property type="component" value="Unassembled WGS sequence"/>
</dbReference>
<gene>
    <name evidence="5" type="ORF">SAMN05661109_00570</name>
</gene>
<dbReference type="SMART" id="SM00354">
    <property type="entry name" value="HTH_LACI"/>
    <property type="match status" value="1"/>
</dbReference>
<dbReference type="PROSITE" id="PS50932">
    <property type="entry name" value="HTH_LACI_2"/>
    <property type="match status" value="1"/>
</dbReference>
<reference evidence="6" key="1">
    <citation type="submission" date="2016-10" db="EMBL/GenBank/DDBJ databases">
        <authorList>
            <person name="Varghese N."/>
            <person name="Submissions S."/>
        </authorList>
    </citation>
    <scope>NUCLEOTIDE SEQUENCE [LARGE SCALE GENOMIC DNA]</scope>
    <source>
        <strain evidence="6">DSM 20524</strain>
    </source>
</reference>
<dbReference type="Gene3D" id="3.40.50.2300">
    <property type="match status" value="2"/>
</dbReference>
<dbReference type="PANTHER" id="PTHR30146">
    <property type="entry name" value="LACI-RELATED TRANSCRIPTIONAL REPRESSOR"/>
    <property type="match status" value="1"/>
</dbReference>
<dbReference type="PANTHER" id="PTHR30146:SF138">
    <property type="entry name" value="TRANSCRIPTIONAL REGULATORY PROTEIN"/>
    <property type="match status" value="1"/>
</dbReference>
<evidence type="ECO:0000313" key="5">
    <source>
        <dbReference type="EMBL" id="SER60663.1"/>
    </source>
</evidence>
<name>A0A1H9QLN6_9CORY</name>